<dbReference type="PATRIC" id="fig|446465.5.peg.578"/>
<dbReference type="PANTHER" id="PTHR23513:SF11">
    <property type="entry name" value="STAPHYLOFERRIN A TRANSPORTER"/>
    <property type="match status" value="1"/>
</dbReference>
<proteinExistence type="predicted"/>
<dbReference type="InterPro" id="IPR011701">
    <property type="entry name" value="MFS"/>
</dbReference>
<evidence type="ECO:0000256" key="6">
    <source>
        <dbReference type="SAM" id="Phobius"/>
    </source>
</evidence>
<evidence type="ECO:0000256" key="2">
    <source>
        <dbReference type="ARBA" id="ARBA00022475"/>
    </source>
</evidence>
<feature type="transmembrane region" description="Helical" evidence="6">
    <location>
        <begin position="149"/>
        <end position="172"/>
    </location>
</feature>
<dbReference type="OrthoDB" id="6636411at2"/>
<evidence type="ECO:0000256" key="3">
    <source>
        <dbReference type="ARBA" id="ARBA00022692"/>
    </source>
</evidence>
<keyword evidence="5 6" id="KW-0472">Membrane</keyword>
<dbReference type="AlphaFoldDB" id="C7MI30"/>
<keyword evidence="2" id="KW-1003">Cell membrane</keyword>
<evidence type="ECO:0000256" key="1">
    <source>
        <dbReference type="ARBA" id="ARBA00004651"/>
    </source>
</evidence>
<organism evidence="7 8">
    <name type="scientific">Brachybacterium faecium (strain ATCC 43885 / DSM 4810 / JCM 11609 / LMG 19847 / NBRC 14762 / NCIMB 9860 / 6-10)</name>
    <dbReference type="NCBI Taxonomy" id="446465"/>
    <lineage>
        <taxon>Bacteria</taxon>
        <taxon>Bacillati</taxon>
        <taxon>Actinomycetota</taxon>
        <taxon>Actinomycetes</taxon>
        <taxon>Micrococcales</taxon>
        <taxon>Dermabacteraceae</taxon>
        <taxon>Brachybacterium</taxon>
    </lineage>
</organism>
<gene>
    <name evidence="7" type="ordered locus">Bfae_05900</name>
</gene>
<feature type="transmembrane region" description="Helical" evidence="6">
    <location>
        <begin position="26"/>
        <end position="48"/>
    </location>
</feature>
<evidence type="ECO:0000313" key="7">
    <source>
        <dbReference type="EMBL" id="ACU84456.1"/>
    </source>
</evidence>
<feature type="transmembrane region" description="Helical" evidence="6">
    <location>
        <begin position="54"/>
        <end position="75"/>
    </location>
</feature>
<feature type="transmembrane region" description="Helical" evidence="6">
    <location>
        <begin position="307"/>
        <end position="326"/>
    </location>
</feature>
<accession>C7MI30</accession>
<dbReference type="eggNOG" id="COG2814">
    <property type="taxonomic scope" value="Bacteria"/>
</dbReference>
<dbReference type="HOGENOM" id="CLU_715378_0_0_11"/>
<comment type="subcellular location">
    <subcellularLocation>
        <location evidence="1">Cell membrane</location>
        <topology evidence="1">Multi-pass membrane protein</topology>
    </subcellularLocation>
</comment>
<feature type="transmembrane region" description="Helical" evidence="6">
    <location>
        <begin position="370"/>
        <end position="391"/>
    </location>
</feature>
<dbReference type="Proteomes" id="UP000001919">
    <property type="component" value="Chromosome"/>
</dbReference>
<dbReference type="Pfam" id="PF07690">
    <property type="entry name" value="MFS_1"/>
    <property type="match status" value="1"/>
</dbReference>
<dbReference type="InterPro" id="IPR036259">
    <property type="entry name" value="MFS_trans_sf"/>
</dbReference>
<dbReference type="KEGG" id="bfa:Bfae_05900"/>
<dbReference type="GO" id="GO:0005886">
    <property type="term" value="C:plasma membrane"/>
    <property type="evidence" value="ECO:0007669"/>
    <property type="project" value="UniProtKB-SubCell"/>
</dbReference>
<feature type="transmembrane region" description="Helical" evidence="6">
    <location>
        <begin position="283"/>
        <end position="301"/>
    </location>
</feature>
<dbReference type="STRING" id="446465.Bfae_05900"/>
<feature type="transmembrane region" description="Helical" evidence="6">
    <location>
        <begin position="178"/>
        <end position="197"/>
    </location>
</feature>
<evidence type="ECO:0000256" key="4">
    <source>
        <dbReference type="ARBA" id="ARBA00022989"/>
    </source>
</evidence>
<feature type="transmembrane region" description="Helical" evidence="6">
    <location>
        <begin position="87"/>
        <end position="108"/>
    </location>
</feature>
<dbReference type="GO" id="GO:0022857">
    <property type="term" value="F:transmembrane transporter activity"/>
    <property type="evidence" value="ECO:0007669"/>
    <property type="project" value="InterPro"/>
</dbReference>
<name>C7MI30_BRAFD</name>
<evidence type="ECO:0000313" key="8">
    <source>
        <dbReference type="Proteomes" id="UP000001919"/>
    </source>
</evidence>
<keyword evidence="3 6" id="KW-0812">Transmembrane</keyword>
<dbReference type="EMBL" id="CP001643">
    <property type="protein sequence ID" value="ACU84456.1"/>
    <property type="molecule type" value="Genomic_DNA"/>
</dbReference>
<evidence type="ECO:0000256" key="5">
    <source>
        <dbReference type="ARBA" id="ARBA00023136"/>
    </source>
</evidence>
<dbReference type="SUPFAM" id="SSF103473">
    <property type="entry name" value="MFS general substrate transporter"/>
    <property type="match status" value="1"/>
</dbReference>
<feature type="transmembrane region" description="Helical" evidence="6">
    <location>
        <begin position="347"/>
        <end position="364"/>
    </location>
</feature>
<keyword evidence="8" id="KW-1185">Reference proteome</keyword>
<reference evidence="7 8" key="1">
    <citation type="journal article" date="2009" name="Stand. Genomic Sci.">
        <title>Complete genome sequence of Brachybacterium faecium type strain (Schefferle 6-10).</title>
        <authorList>
            <person name="Lapidus A."/>
            <person name="Pukall R."/>
            <person name="Labuttii K."/>
            <person name="Copeland A."/>
            <person name="Del Rio T.G."/>
            <person name="Nolan M."/>
            <person name="Chen F."/>
            <person name="Lucas S."/>
            <person name="Tice H."/>
            <person name="Cheng J.F."/>
            <person name="Bruce D."/>
            <person name="Goodwin L."/>
            <person name="Pitluck S."/>
            <person name="Rohde M."/>
            <person name="Goker M."/>
            <person name="Pati A."/>
            <person name="Ivanova N."/>
            <person name="Mavrommatis K."/>
            <person name="Chen A."/>
            <person name="Palaniappan K."/>
            <person name="D'haeseleer P."/>
            <person name="Chain P."/>
            <person name="Bristow J."/>
            <person name="Eisen J.A."/>
            <person name="Markowitz V."/>
            <person name="Hugenholtz P."/>
            <person name="Kyrpides N.C."/>
            <person name="Klenk H.P."/>
        </authorList>
    </citation>
    <scope>NUCLEOTIDE SEQUENCE [LARGE SCALE GENOMIC DNA]</scope>
    <source>
        <strain evidence="8">ATCC 43885 / DSM 4810 / JCM 11609 / LMG 19847 / NBRC 14762 / NCIMB 9860 / 6-10</strain>
    </source>
</reference>
<feature type="transmembrane region" description="Helical" evidence="6">
    <location>
        <begin position="114"/>
        <end position="137"/>
    </location>
</feature>
<protein>
    <submittedName>
        <fullName evidence="7">Major Facilitator Superfamily transporter</fullName>
    </submittedName>
</protein>
<keyword evidence="4 6" id="KW-1133">Transmembrane helix</keyword>
<dbReference type="Gene3D" id="1.20.1250.20">
    <property type="entry name" value="MFS general substrate transporter like domains"/>
    <property type="match status" value="2"/>
</dbReference>
<feature type="transmembrane region" description="Helical" evidence="6">
    <location>
        <begin position="218"/>
        <end position="244"/>
    </location>
</feature>
<sequence length="429" mass="43998">MAGLAAPTPTSQAPTAPARGPLLRWFVSYGTFTVPQAAAPIAFSLIALPLTGDASSGAAMMLAMTIAQVIGAVPITRLGRRHAPVPFVRGLIGLRTLALIGIAVLAGLHAPFPLVVVGAAFAGLVNGAAFGTLRAVLNHLVPAGRLPRALGVAATLNEVAFVASPVLAAALGTLSPQAAVWAMVLLGMGPMFLLPRIPTATAPGPDRVRSRLRLTPSILLWLVCGAAGSASIAAIEIGAVSMAVSFGMPATWGVVFPIALCVTSILGGLWVSVRNRVPRRRTVLAWLAVTALGVAAVGFGQSVPATMIGALLVGAVLAPLATYYSLALDALVAPEHRAEVFAQLRTANALGIITSSALLSLASLQTTFTVVIALMTTVLLLAALVFTAGWVQARRRRIARDAAEQRAAHGDAQLQLDDDVLEAGGQRLP</sequence>
<dbReference type="PANTHER" id="PTHR23513">
    <property type="entry name" value="INTEGRAL MEMBRANE EFFLUX PROTEIN-RELATED"/>
    <property type="match status" value="1"/>
</dbReference>
<feature type="transmembrane region" description="Helical" evidence="6">
    <location>
        <begin position="250"/>
        <end position="271"/>
    </location>
</feature>